<comment type="caution">
    <text evidence="1">The sequence shown here is derived from an EMBL/GenBank/DDBJ whole genome shotgun (WGS) entry which is preliminary data.</text>
</comment>
<gene>
    <name evidence="1" type="ORF">TorRG33x02_028510</name>
</gene>
<dbReference type="InParanoid" id="A0A2P5FUT0"/>
<keyword evidence="2" id="KW-1185">Reference proteome</keyword>
<dbReference type="Proteomes" id="UP000237000">
    <property type="component" value="Unassembled WGS sequence"/>
</dbReference>
<sequence>MDELFPKFPIEPIGELQKPTRFLQPATQIGIGAIDGGEVVDIDVEVDPIGEVVGGGEGAEAAGERVEAIVGEDLDDEGEVRGRGLGTEGDIRVRICGEGVESGVVVGVEEESRNGEEEEREEVPFGRTHHCCLDSELERRRRSFLSSRTIRNRPSLKSFSEYLLLHFREVPLYSMLNIQTTLVNTKTA</sequence>
<protein>
    <submittedName>
        <fullName evidence="1">Uncharacterized protein</fullName>
    </submittedName>
</protein>
<dbReference type="EMBL" id="JXTC01000008">
    <property type="protein sequence ID" value="POO01544.1"/>
    <property type="molecule type" value="Genomic_DNA"/>
</dbReference>
<organism evidence="1 2">
    <name type="scientific">Trema orientale</name>
    <name type="common">Charcoal tree</name>
    <name type="synonym">Celtis orientalis</name>
    <dbReference type="NCBI Taxonomy" id="63057"/>
    <lineage>
        <taxon>Eukaryota</taxon>
        <taxon>Viridiplantae</taxon>
        <taxon>Streptophyta</taxon>
        <taxon>Embryophyta</taxon>
        <taxon>Tracheophyta</taxon>
        <taxon>Spermatophyta</taxon>
        <taxon>Magnoliopsida</taxon>
        <taxon>eudicotyledons</taxon>
        <taxon>Gunneridae</taxon>
        <taxon>Pentapetalae</taxon>
        <taxon>rosids</taxon>
        <taxon>fabids</taxon>
        <taxon>Rosales</taxon>
        <taxon>Cannabaceae</taxon>
        <taxon>Trema</taxon>
    </lineage>
</organism>
<proteinExistence type="predicted"/>
<evidence type="ECO:0000313" key="1">
    <source>
        <dbReference type="EMBL" id="POO01544.1"/>
    </source>
</evidence>
<dbReference type="AlphaFoldDB" id="A0A2P5FUT0"/>
<accession>A0A2P5FUT0</accession>
<name>A0A2P5FUT0_TREOI</name>
<dbReference type="OrthoDB" id="10506240at2759"/>
<reference evidence="2" key="1">
    <citation type="submission" date="2016-06" db="EMBL/GenBank/DDBJ databases">
        <title>Parallel loss of symbiosis genes in relatives of nitrogen-fixing non-legume Parasponia.</title>
        <authorList>
            <person name="Van Velzen R."/>
            <person name="Holmer R."/>
            <person name="Bu F."/>
            <person name="Rutten L."/>
            <person name="Van Zeijl A."/>
            <person name="Liu W."/>
            <person name="Santuari L."/>
            <person name="Cao Q."/>
            <person name="Sharma T."/>
            <person name="Shen D."/>
            <person name="Roswanjaya Y."/>
            <person name="Wardhani T."/>
            <person name="Kalhor M.S."/>
            <person name="Jansen J."/>
            <person name="Van den Hoogen J."/>
            <person name="Gungor B."/>
            <person name="Hartog M."/>
            <person name="Hontelez J."/>
            <person name="Verver J."/>
            <person name="Yang W.-C."/>
            <person name="Schijlen E."/>
            <person name="Repin R."/>
            <person name="Schilthuizen M."/>
            <person name="Schranz E."/>
            <person name="Heidstra R."/>
            <person name="Miyata K."/>
            <person name="Fedorova E."/>
            <person name="Kohlen W."/>
            <person name="Bisseling T."/>
            <person name="Smit S."/>
            <person name="Geurts R."/>
        </authorList>
    </citation>
    <scope>NUCLEOTIDE SEQUENCE [LARGE SCALE GENOMIC DNA]</scope>
    <source>
        <strain evidence="2">cv. RG33-2</strain>
    </source>
</reference>
<evidence type="ECO:0000313" key="2">
    <source>
        <dbReference type="Proteomes" id="UP000237000"/>
    </source>
</evidence>